<reference evidence="1 2" key="1">
    <citation type="submission" date="2019-04" db="EMBL/GenBank/DDBJ databases">
        <title>Draft genome of the big-headed turtle Platysternon megacephalum.</title>
        <authorList>
            <person name="Gong S."/>
        </authorList>
    </citation>
    <scope>NUCLEOTIDE SEQUENCE [LARGE SCALE GENOMIC DNA]</scope>
    <source>
        <strain evidence="1">DO16091913</strain>
        <tissue evidence="1">Muscle</tissue>
    </source>
</reference>
<comment type="caution">
    <text evidence="1">The sequence shown here is derived from an EMBL/GenBank/DDBJ whole genome shotgun (WGS) entry which is preliminary data.</text>
</comment>
<keyword evidence="2" id="KW-1185">Reference proteome</keyword>
<dbReference type="Proteomes" id="UP000297703">
    <property type="component" value="Unassembled WGS sequence"/>
</dbReference>
<gene>
    <name evidence="1" type="ORF">DR999_PMT03614</name>
</gene>
<proteinExistence type="predicted"/>
<accession>A0A4D9F058</accession>
<sequence>MQALPKSYGWRVCFRVQFDGLLAAQLCSRAHMGALQNPVHSDLLPAGRANPLAWRLRGKSAPRRIAARSSTAAESLHVLTPGSAQRSSQESQLHDLKSHYWQWEHLLIIRMAHAGTWAPGAAAPSMAG</sequence>
<reference evidence="1 2" key="2">
    <citation type="submission" date="2019-04" db="EMBL/GenBank/DDBJ databases">
        <title>The genome sequence of big-headed turtle.</title>
        <authorList>
            <person name="Gong S."/>
        </authorList>
    </citation>
    <scope>NUCLEOTIDE SEQUENCE [LARGE SCALE GENOMIC DNA]</scope>
    <source>
        <strain evidence="1">DO16091913</strain>
        <tissue evidence="1">Muscle</tissue>
    </source>
</reference>
<protein>
    <submittedName>
        <fullName evidence="1">Protein FAM46A</fullName>
    </submittedName>
</protein>
<dbReference type="AlphaFoldDB" id="A0A4D9F058"/>
<dbReference type="EMBL" id="QXTE01000018">
    <property type="protein sequence ID" value="TFK12788.1"/>
    <property type="molecule type" value="Genomic_DNA"/>
</dbReference>
<evidence type="ECO:0000313" key="1">
    <source>
        <dbReference type="EMBL" id="TFK12788.1"/>
    </source>
</evidence>
<organism evidence="1 2">
    <name type="scientific">Platysternon megacephalum</name>
    <name type="common">big-headed turtle</name>
    <dbReference type="NCBI Taxonomy" id="55544"/>
    <lineage>
        <taxon>Eukaryota</taxon>
        <taxon>Metazoa</taxon>
        <taxon>Chordata</taxon>
        <taxon>Craniata</taxon>
        <taxon>Vertebrata</taxon>
        <taxon>Euteleostomi</taxon>
        <taxon>Archelosauria</taxon>
        <taxon>Testudinata</taxon>
        <taxon>Testudines</taxon>
        <taxon>Cryptodira</taxon>
        <taxon>Durocryptodira</taxon>
        <taxon>Testudinoidea</taxon>
        <taxon>Platysternidae</taxon>
        <taxon>Platysternon</taxon>
    </lineage>
</organism>
<name>A0A4D9F058_9SAUR</name>
<evidence type="ECO:0000313" key="2">
    <source>
        <dbReference type="Proteomes" id="UP000297703"/>
    </source>
</evidence>